<feature type="domain" description="Immunoglobulin subtype 2" evidence="6">
    <location>
        <begin position="134"/>
        <end position="192"/>
    </location>
</feature>
<keyword evidence="2" id="KW-1015">Disulfide bond</keyword>
<keyword evidence="4" id="KW-0812">Transmembrane</keyword>
<dbReference type="InterPro" id="IPR013151">
    <property type="entry name" value="Immunoglobulin_dom"/>
</dbReference>
<evidence type="ECO:0000256" key="5">
    <source>
        <dbReference type="SAM" id="SignalP"/>
    </source>
</evidence>
<evidence type="ECO:0000256" key="1">
    <source>
        <dbReference type="ARBA" id="ARBA00022729"/>
    </source>
</evidence>
<sequence>MEVTALCFRLVTLGFILLGRHVQNSLTSKSVSGGVRLHITPNRQQHFEYDRMAFHCESNDGSTKLKGIRNTEEFTPSCNFKRTTSGSTCSIDKAYPGDSGEYWCETKKGERSNAVNITVTGGAVILESPALPVIEGETVTLRCNTKTKFNKLVFFYKDDVSVQISYTEEMRIKNFSKSTEGLYRCNIPDVGSSPESQLVVRDPVIAHSAGHSVMSIAVPISIMAMVLPPVGFLLFRRYRVFFQSVFSKTKRAAPTSEEDNRAVYEVDNEDDDTAHAVSVIKQIKDKDTEDAGDNLSLCLETNQSRNPPTKKDKVEVSHEPVYAAISIISTPGSHISSCRLTLNPADQDLDFTEDAIIYSGIKKKTRYLKNKQERVLML</sequence>
<keyword evidence="4" id="KW-1133">Transmembrane helix</keyword>
<dbReference type="GO" id="GO:0004888">
    <property type="term" value="F:transmembrane signaling receptor activity"/>
    <property type="evidence" value="ECO:0007669"/>
    <property type="project" value="TreeGrafter"/>
</dbReference>
<dbReference type="GeneTree" id="ENSGT00940000163711"/>
<evidence type="ECO:0000256" key="2">
    <source>
        <dbReference type="ARBA" id="ARBA00023157"/>
    </source>
</evidence>
<dbReference type="Gene3D" id="2.60.40.10">
    <property type="entry name" value="Immunoglobulins"/>
    <property type="match status" value="2"/>
</dbReference>
<keyword evidence="1 5" id="KW-0732">Signal</keyword>
<dbReference type="GO" id="GO:0009897">
    <property type="term" value="C:external side of plasma membrane"/>
    <property type="evidence" value="ECO:0007669"/>
    <property type="project" value="TreeGrafter"/>
</dbReference>
<evidence type="ECO:0000256" key="3">
    <source>
        <dbReference type="ARBA" id="ARBA00023319"/>
    </source>
</evidence>
<dbReference type="InterPro" id="IPR050488">
    <property type="entry name" value="Ig_Fc_receptor"/>
</dbReference>
<accession>A0A7N6BFX4</accession>
<dbReference type="RefSeq" id="XP_026225316.1">
    <property type="nucleotide sequence ID" value="XM_026369531.2"/>
</dbReference>
<evidence type="ECO:0000256" key="4">
    <source>
        <dbReference type="SAM" id="Phobius"/>
    </source>
</evidence>
<dbReference type="SUPFAM" id="SSF48726">
    <property type="entry name" value="Immunoglobulin"/>
    <property type="match status" value="2"/>
</dbReference>
<protein>
    <recommendedName>
        <fullName evidence="10">Ig-like domain-containing protein</fullName>
    </recommendedName>
</protein>
<dbReference type="Ensembl" id="ENSATET00000062291.2">
    <property type="protein sequence ID" value="ENSATEP00000061140.1"/>
    <property type="gene ID" value="ENSATEG00000000011.3"/>
</dbReference>
<dbReference type="Proteomes" id="UP000265040">
    <property type="component" value="Chromosome 18"/>
</dbReference>
<name>A0A7N6BFX4_ANATE</name>
<dbReference type="InterPro" id="IPR013783">
    <property type="entry name" value="Ig-like_fold"/>
</dbReference>
<dbReference type="Pfam" id="PF00047">
    <property type="entry name" value="ig"/>
    <property type="match status" value="1"/>
</dbReference>
<reference evidence="8" key="2">
    <citation type="submission" date="2025-08" db="UniProtKB">
        <authorList>
            <consortium name="Ensembl"/>
        </authorList>
    </citation>
    <scope>IDENTIFICATION</scope>
</reference>
<evidence type="ECO:0000313" key="9">
    <source>
        <dbReference type="Proteomes" id="UP000265040"/>
    </source>
</evidence>
<dbReference type="GO" id="GO:0006955">
    <property type="term" value="P:immune response"/>
    <property type="evidence" value="ECO:0007669"/>
    <property type="project" value="TreeGrafter"/>
</dbReference>
<keyword evidence="4" id="KW-0472">Membrane</keyword>
<dbReference type="AlphaFoldDB" id="A0A7N6BFX4"/>
<dbReference type="InterPro" id="IPR003599">
    <property type="entry name" value="Ig_sub"/>
</dbReference>
<dbReference type="InterPro" id="IPR003598">
    <property type="entry name" value="Ig_sub2"/>
</dbReference>
<dbReference type="FunCoup" id="A0A7N6BFX4">
    <property type="interactions" value="1131"/>
</dbReference>
<feature type="domain" description="Immunoglobulin" evidence="7">
    <location>
        <begin position="128"/>
        <end position="201"/>
    </location>
</feature>
<feature type="transmembrane region" description="Helical" evidence="4">
    <location>
        <begin position="213"/>
        <end position="235"/>
    </location>
</feature>
<feature type="chain" id="PRO_5030692171" description="Ig-like domain-containing protein" evidence="5">
    <location>
        <begin position="22"/>
        <end position="378"/>
    </location>
</feature>
<reference evidence="8" key="1">
    <citation type="submission" date="2021-04" db="EMBL/GenBank/DDBJ databases">
        <authorList>
            <consortium name="Wellcome Sanger Institute Data Sharing"/>
        </authorList>
    </citation>
    <scope>NUCLEOTIDE SEQUENCE [LARGE SCALE GENOMIC DNA]</scope>
</reference>
<feature type="signal peptide" evidence="5">
    <location>
        <begin position="1"/>
        <end position="21"/>
    </location>
</feature>
<evidence type="ECO:0000259" key="6">
    <source>
        <dbReference type="SMART" id="SM00408"/>
    </source>
</evidence>
<evidence type="ECO:0000313" key="8">
    <source>
        <dbReference type="Ensembl" id="ENSATEP00000061140.1"/>
    </source>
</evidence>
<proteinExistence type="predicted"/>
<dbReference type="InterPro" id="IPR036179">
    <property type="entry name" value="Ig-like_dom_sf"/>
</dbReference>
<dbReference type="GO" id="GO:0007166">
    <property type="term" value="P:cell surface receptor signaling pathway"/>
    <property type="evidence" value="ECO:0007669"/>
    <property type="project" value="TreeGrafter"/>
</dbReference>
<feature type="domain" description="Immunoglobulin" evidence="7">
    <location>
        <begin position="24"/>
        <end position="120"/>
    </location>
</feature>
<keyword evidence="3" id="KW-0393">Immunoglobulin domain</keyword>
<dbReference type="InParanoid" id="A0A7N6BFX4"/>
<dbReference type="PANTHER" id="PTHR11481">
    <property type="entry name" value="IMMUNOGLOBULIN FC RECEPTOR"/>
    <property type="match status" value="1"/>
</dbReference>
<dbReference type="SMART" id="SM00409">
    <property type="entry name" value="IG"/>
    <property type="match status" value="2"/>
</dbReference>
<dbReference type="SMART" id="SM00408">
    <property type="entry name" value="IGc2"/>
    <property type="match status" value="1"/>
</dbReference>
<organism evidence="8 9">
    <name type="scientific">Anabas testudineus</name>
    <name type="common">Climbing perch</name>
    <name type="synonym">Anthias testudineus</name>
    <dbReference type="NCBI Taxonomy" id="64144"/>
    <lineage>
        <taxon>Eukaryota</taxon>
        <taxon>Metazoa</taxon>
        <taxon>Chordata</taxon>
        <taxon>Craniata</taxon>
        <taxon>Vertebrata</taxon>
        <taxon>Euteleostomi</taxon>
        <taxon>Actinopterygii</taxon>
        <taxon>Neopterygii</taxon>
        <taxon>Teleostei</taxon>
        <taxon>Neoteleostei</taxon>
        <taxon>Acanthomorphata</taxon>
        <taxon>Anabantaria</taxon>
        <taxon>Anabantiformes</taxon>
        <taxon>Anabantoidei</taxon>
        <taxon>Anabantidae</taxon>
        <taxon>Anabas</taxon>
    </lineage>
</organism>
<evidence type="ECO:0000259" key="7">
    <source>
        <dbReference type="SMART" id="SM00409"/>
    </source>
</evidence>
<dbReference type="OrthoDB" id="6151406at2759"/>
<evidence type="ECO:0008006" key="10">
    <source>
        <dbReference type="Google" id="ProtNLM"/>
    </source>
</evidence>
<dbReference type="PANTHER" id="PTHR11481:SF64">
    <property type="entry name" value="FC RECEPTOR-LIKE PROTEIN 4"/>
    <property type="match status" value="1"/>
</dbReference>
<reference evidence="8" key="3">
    <citation type="submission" date="2025-09" db="UniProtKB">
        <authorList>
            <consortium name="Ensembl"/>
        </authorList>
    </citation>
    <scope>IDENTIFICATION</scope>
</reference>
<dbReference type="GeneID" id="113168493"/>
<keyword evidence="9" id="KW-1185">Reference proteome</keyword>